<keyword evidence="5" id="KW-1185">Reference proteome</keyword>
<keyword evidence="1" id="KW-0862">Zinc</keyword>
<evidence type="ECO:0000256" key="1">
    <source>
        <dbReference type="PROSITE-ProRule" id="PRU00175"/>
    </source>
</evidence>
<feature type="compositionally biased region" description="Low complexity" evidence="2">
    <location>
        <begin position="94"/>
        <end position="105"/>
    </location>
</feature>
<dbReference type="Proteomes" id="UP001178507">
    <property type="component" value="Unassembled WGS sequence"/>
</dbReference>
<dbReference type="InterPro" id="IPR001841">
    <property type="entry name" value="Znf_RING"/>
</dbReference>
<protein>
    <recommendedName>
        <fullName evidence="3">RING-type domain-containing protein</fullName>
    </recommendedName>
</protein>
<sequence>MSAGAVDEWLQQYVEKHRRLPATPDQLCSFARNHGHALRYSAAKMAMEASSSRASLLEPLLAEHLHAASPSASTSSTSSPARAPPPSPQPAHPARPAQAQAQPRQMDGQSWLQLFIDTYGHRPAASQLSHFVRNRGGTLTYMQCQHLIDPPIRRHAGTPGAPSQRTDLARLSLLSSALSSVLSRPERWQDAMEINRHYRRLTRMIFTTLALDEEVPSLDTQLPPQICRDLENRLMQAWEVEETSETTPEWVQLPCQHTLHRACYGQLVRHNALQCRCPLCRSGPVELAAICDGLGIPLLGRSIPRGEAVPSVSEGGWLIGPRANPQGGRYTIDIEKEVDKLIEDPSRARRKAKGKDVRREAPRRLSFLQEPTQSSSEKGAISAGLAAYRAQGLATLQAIEMQADKCLAPDAWRESYDAGLSAYRAQGLATLQAMEATSFDGWYAPGPGAPSPAGDSGTRDELGAAVLPDKNDDPWTTSSQFKLDLVELFGNSSDQVVLEVGAHLGFCTRVLARLFGTVLALENSAPVLRRNARRNADLRNVVYLKFHSVMDDWTTFSQTPIHAVFIDAAHDYGSVKSDLERALALPGVHTIVLDDYGTRTGVHQAVSEVVASGGARIKRFVGREPPWSYGDVQVPDWEGVALEPLAQPSAASPPLDLAASLLGTSWVVFPAGVFSSGYFMPHGQFQLDRPHQAASSYGPMEWRAALPGEIEGAVPTLILQVVEEPHWRLQAEVTEQRTGMALRRNDGVVFVAVRQDMMRVIGDKLLSFLH</sequence>
<reference evidence="4" key="1">
    <citation type="submission" date="2023-08" db="EMBL/GenBank/DDBJ databases">
        <authorList>
            <person name="Chen Y."/>
            <person name="Shah S."/>
            <person name="Dougan E. K."/>
            <person name="Thang M."/>
            <person name="Chan C."/>
        </authorList>
    </citation>
    <scope>NUCLEOTIDE SEQUENCE</scope>
</reference>
<dbReference type="EMBL" id="CAUJNA010003291">
    <property type="protein sequence ID" value="CAJ1398117.1"/>
    <property type="molecule type" value="Genomic_DNA"/>
</dbReference>
<dbReference type="SUPFAM" id="SSF53335">
    <property type="entry name" value="S-adenosyl-L-methionine-dependent methyltransferases"/>
    <property type="match status" value="1"/>
</dbReference>
<proteinExistence type="predicted"/>
<feature type="region of interest" description="Disordered" evidence="2">
    <location>
        <begin position="444"/>
        <end position="469"/>
    </location>
</feature>
<feature type="compositionally biased region" description="Basic and acidic residues" evidence="2">
    <location>
        <begin position="354"/>
        <end position="363"/>
    </location>
</feature>
<evidence type="ECO:0000256" key="2">
    <source>
        <dbReference type="SAM" id="MobiDB-lite"/>
    </source>
</evidence>
<dbReference type="PROSITE" id="PS50089">
    <property type="entry name" value="ZF_RING_2"/>
    <property type="match status" value="1"/>
</dbReference>
<keyword evidence="1" id="KW-0863">Zinc-finger</keyword>
<dbReference type="SUPFAM" id="SSF57850">
    <property type="entry name" value="RING/U-box"/>
    <property type="match status" value="1"/>
</dbReference>
<accession>A0AA36J1Y2</accession>
<evidence type="ECO:0000313" key="4">
    <source>
        <dbReference type="EMBL" id="CAJ1398117.1"/>
    </source>
</evidence>
<gene>
    <name evidence="4" type="ORF">EVOR1521_LOCUS21987</name>
</gene>
<feature type="domain" description="RING-type" evidence="3">
    <location>
        <begin position="226"/>
        <end position="281"/>
    </location>
</feature>
<organism evidence="4 5">
    <name type="scientific">Effrenium voratum</name>
    <dbReference type="NCBI Taxonomy" id="2562239"/>
    <lineage>
        <taxon>Eukaryota</taxon>
        <taxon>Sar</taxon>
        <taxon>Alveolata</taxon>
        <taxon>Dinophyceae</taxon>
        <taxon>Suessiales</taxon>
        <taxon>Symbiodiniaceae</taxon>
        <taxon>Effrenium</taxon>
    </lineage>
</organism>
<feature type="region of interest" description="Disordered" evidence="2">
    <location>
        <begin position="345"/>
        <end position="378"/>
    </location>
</feature>
<keyword evidence="1" id="KW-0479">Metal-binding</keyword>
<comment type="caution">
    <text evidence="4">The sequence shown here is derived from an EMBL/GenBank/DDBJ whole genome shotgun (WGS) entry which is preliminary data.</text>
</comment>
<dbReference type="Pfam" id="PF13578">
    <property type="entry name" value="Methyltransf_24"/>
    <property type="match status" value="1"/>
</dbReference>
<dbReference type="InterPro" id="IPR029063">
    <property type="entry name" value="SAM-dependent_MTases_sf"/>
</dbReference>
<name>A0AA36J1Y2_9DINO</name>
<dbReference type="GO" id="GO:0008270">
    <property type="term" value="F:zinc ion binding"/>
    <property type="evidence" value="ECO:0007669"/>
    <property type="project" value="UniProtKB-KW"/>
</dbReference>
<evidence type="ECO:0000313" key="5">
    <source>
        <dbReference type="Proteomes" id="UP001178507"/>
    </source>
</evidence>
<dbReference type="AlphaFoldDB" id="A0AA36J1Y2"/>
<evidence type="ECO:0000259" key="3">
    <source>
        <dbReference type="PROSITE" id="PS50089"/>
    </source>
</evidence>
<dbReference type="Gene3D" id="3.30.40.10">
    <property type="entry name" value="Zinc/RING finger domain, C3HC4 (zinc finger)"/>
    <property type="match status" value="1"/>
</dbReference>
<feature type="region of interest" description="Disordered" evidence="2">
    <location>
        <begin position="66"/>
        <end position="106"/>
    </location>
</feature>
<feature type="compositionally biased region" description="Pro residues" evidence="2">
    <location>
        <begin position="82"/>
        <end position="93"/>
    </location>
</feature>
<dbReference type="InterPro" id="IPR013083">
    <property type="entry name" value="Znf_RING/FYVE/PHD"/>
</dbReference>
<feature type="compositionally biased region" description="Low complexity" evidence="2">
    <location>
        <begin position="67"/>
        <end position="81"/>
    </location>
</feature>
<dbReference type="Gene3D" id="3.40.50.150">
    <property type="entry name" value="Vaccinia Virus protein VP39"/>
    <property type="match status" value="1"/>
</dbReference>